<keyword evidence="5 8" id="KW-0677">Repeat</keyword>
<dbReference type="PANTHER" id="PTHR12815">
    <property type="entry name" value="SORTING AND ASSEMBLY MACHINERY SAMM50 PROTEIN FAMILY MEMBER"/>
    <property type="match status" value="1"/>
</dbReference>
<dbReference type="EMBL" id="JADJEV010000003">
    <property type="protein sequence ID" value="MBK6972888.1"/>
    <property type="molecule type" value="Genomic_DNA"/>
</dbReference>
<feature type="domain" description="POTRA" evidence="10">
    <location>
        <begin position="93"/>
        <end position="173"/>
    </location>
</feature>
<dbReference type="Pfam" id="PF01103">
    <property type="entry name" value="Omp85"/>
    <property type="match status" value="1"/>
</dbReference>
<dbReference type="InterPro" id="IPR010827">
    <property type="entry name" value="BamA/TamA_POTRA"/>
</dbReference>
<dbReference type="GO" id="GO:0009279">
    <property type="term" value="C:cell outer membrane"/>
    <property type="evidence" value="ECO:0007669"/>
    <property type="project" value="UniProtKB-SubCell"/>
</dbReference>
<dbReference type="Pfam" id="PF07244">
    <property type="entry name" value="POTRA"/>
    <property type="match status" value="5"/>
</dbReference>
<dbReference type="GO" id="GO:0043165">
    <property type="term" value="P:Gram-negative-bacterium-type cell outer membrane assembly"/>
    <property type="evidence" value="ECO:0007669"/>
    <property type="project" value="UniProtKB-UniRule"/>
</dbReference>
<organism evidence="11 12">
    <name type="scientific">Candidatus Methylophosphatis roskildensis</name>
    <dbReference type="NCBI Taxonomy" id="2899263"/>
    <lineage>
        <taxon>Bacteria</taxon>
        <taxon>Pseudomonadati</taxon>
        <taxon>Pseudomonadota</taxon>
        <taxon>Betaproteobacteria</taxon>
        <taxon>Nitrosomonadales</taxon>
        <taxon>Sterolibacteriaceae</taxon>
        <taxon>Candidatus Methylophosphatis</taxon>
    </lineage>
</organism>
<protein>
    <recommendedName>
        <fullName evidence="8 9">Outer membrane protein assembly factor BamA</fullName>
    </recommendedName>
</protein>
<keyword evidence="2 8" id="KW-1134">Transmembrane beta strand</keyword>
<evidence type="ECO:0000256" key="6">
    <source>
        <dbReference type="ARBA" id="ARBA00023136"/>
    </source>
</evidence>
<feature type="signal peptide" evidence="8">
    <location>
        <begin position="1"/>
        <end position="21"/>
    </location>
</feature>
<comment type="subunit">
    <text evidence="8">Part of the Bam complex.</text>
</comment>
<dbReference type="PROSITE" id="PS51779">
    <property type="entry name" value="POTRA"/>
    <property type="match status" value="5"/>
</dbReference>
<feature type="chain" id="PRO_5039770526" description="Outer membrane protein assembly factor BamA" evidence="8">
    <location>
        <begin position="22"/>
        <end position="760"/>
    </location>
</feature>
<proteinExistence type="inferred from homology"/>
<dbReference type="InterPro" id="IPR039910">
    <property type="entry name" value="D15-like"/>
</dbReference>
<dbReference type="PIRSF" id="PIRSF006076">
    <property type="entry name" value="OM_assembly_OMP85"/>
    <property type="match status" value="1"/>
</dbReference>
<comment type="similarity">
    <text evidence="8">Belongs to the BamA family.</text>
</comment>
<dbReference type="FunFam" id="3.10.20.310:FF:000002">
    <property type="entry name" value="Outer membrane protein assembly factor BamA"/>
    <property type="match status" value="1"/>
</dbReference>
<dbReference type="AlphaFoldDB" id="A0A9D7E368"/>
<evidence type="ECO:0000313" key="12">
    <source>
        <dbReference type="Proteomes" id="UP000807785"/>
    </source>
</evidence>
<reference evidence="11" key="1">
    <citation type="submission" date="2020-10" db="EMBL/GenBank/DDBJ databases">
        <title>Connecting structure to function with the recovery of over 1000 high-quality activated sludge metagenome-assembled genomes encoding full-length rRNA genes using long-read sequencing.</title>
        <authorList>
            <person name="Singleton C.M."/>
            <person name="Petriglieri F."/>
            <person name="Kristensen J.M."/>
            <person name="Kirkegaard R.H."/>
            <person name="Michaelsen T.Y."/>
            <person name="Andersen M.H."/>
            <person name="Karst S.M."/>
            <person name="Dueholm M.S."/>
            <person name="Nielsen P.H."/>
            <person name="Albertsen M."/>
        </authorList>
    </citation>
    <scope>NUCLEOTIDE SEQUENCE</scope>
    <source>
        <strain evidence="11">Bjer_18-Q3-R1-45_BAT3C.347</strain>
    </source>
</reference>
<accession>A0A9D7E368</accession>
<evidence type="ECO:0000256" key="1">
    <source>
        <dbReference type="ARBA" id="ARBA00004370"/>
    </source>
</evidence>
<keyword evidence="7 8" id="KW-0998">Cell outer membrane</keyword>
<dbReference type="PANTHER" id="PTHR12815:SF23">
    <property type="entry name" value="OUTER MEMBRANE PROTEIN ASSEMBLY FACTOR BAMA"/>
    <property type="match status" value="1"/>
</dbReference>
<evidence type="ECO:0000259" key="10">
    <source>
        <dbReference type="PROSITE" id="PS51779"/>
    </source>
</evidence>
<evidence type="ECO:0000256" key="7">
    <source>
        <dbReference type="ARBA" id="ARBA00023237"/>
    </source>
</evidence>
<gene>
    <name evidence="8 11" type="primary">bamA</name>
    <name evidence="11" type="ORF">IPH26_07980</name>
</gene>
<dbReference type="Proteomes" id="UP000807785">
    <property type="component" value="Unassembled WGS sequence"/>
</dbReference>
<dbReference type="InterPro" id="IPR000184">
    <property type="entry name" value="Bac_surfAg_D15"/>
</dbReference>
<dbReference type="Gene3D" id="2.40.160.50">
    <property type="entry name" value="membrane protein fhac: a member of the omp85/tpsb transporter family"/>
    <property type="match status" value="1"/>
</dbReference>
<dbReference type="NCBIfam" id="TIGR03303">
    <property type="entry name" value="OM_YaeT"/>
    <property type="match status" value="1"/>
</dbReference>
<evidence type="ECO:0000256" key="9">
    <source>
        <dbReference type="NCBIfam" id="TIGR03303"/>
    </source>
</evidence>
<evidence type="ECO:0000256" key="2">
    <source>
        <dbReference type="ARBA" id="ARBA00022452"/>
    </source>
</evidence>
<feature type="domain" description="POTRA" evidence="10">
    <location>
        <begin position="25"/>
        <end position="92"/>
    </location>
</feature>
<comment type="caution">
    <text evidence="11">The sequence shown here is derived from an EMBL/GenBank/DDBJ whole genome shotgun (WGS) entry which is preliminary data.</text>
</comment>
<name>A0A9D7E368_9PROT</name>
<comment type="subcellular location">
    <subcellularLocation>
        <location evidence="8">Cell outer membrane</location>
    </subcellularLocation>
    <subcellularLocation>
        <location evidence="1">Membrane</location>
    </subcellularLocation>
</comment>
<keyword evidence="6 8" id="KW-0472">Membrane</keyword>
<evidence type="ECO:0000256" key="5">
    <source>
        <dbReference type="ARBA" id="ARBA00022737"/>
    </source>
</evidence>
<dbReference type="HAMAP" id="MF_01430">
    <property type="entry name" value="OM_assembly_BamA"/>
    <property type="match status" value="1"/>
</dbReference>
<feature type="domain" description="POTRA" evidence="10">
    <location>
        <begin position="267"/>
        <end position="345"/>
    </location>
</feature>
<feature type="domain" description="POTRA" evidence="10">
    <location>
        <begin position="348"/>
        <end position="422"/>
    </location>
</feature>
<keyword evidence="3 8" id="KW-0812">Transmembrane</keyword>
<evidence type="ECO:0000256" key="8">
    <source>
        <dbReference type="HAMAP-Rule" id="MF_01430"/>
    </source>
</evidence>
<sequence length="760" mass="85195" precursor="true">MKKKLISGLLAAMLASTGALAFEPFVVKDIRVEGIQRTEAGTVFSYLPVKVGETFDEDKAAQAIRALFATGFFKDVRIEVESGILVVVVDERPAISTIEFTGIKEFDKDQLKKGLREVGLAESRIFDRALLEKAEQELKRQYLSRGRYAVEVKTTVTPLERNRVAISFAVDEGEVAKIRQINLIGVKALKEKDLLNLFTLTTPGWLTWYLKNDQYSRQKLQGDLETLRSWYLNQGYLEFSVESTQVQISPDKRDIYITINLVEGERYTVSSVKLAGDLLLPEDELRKLVAIKPGDVYSRERLTETTKAISDRLGNDGYAFANVNASPEIDKEKREVAFTVFVDPGRRVYVRRVNVTGNTRTRDEVIRREARQMEGAWYDGSRINKSRQRIDRLGFFEEVNVETPAVPSTTDQVDVNLTVKEKPTGSLLFGAGFSSSEKLVLSGSISQNNLFGSGNALSLQANTGKINRNIGLSFTNPYYTVDGISRGFDVYQRNVDPTSLSIGQYKSKSLGGGVRYGFPIGEDDSIYFGLSYDRTTIETFDNSPQRYKDFVEKFGNRNSTLLSTLGWATDGRDSFLYPTRGSFHRASAELSLPGGNLRYYKANYQYQRFFPLTRSYVLALNTEVGIGNGYGGRELPFYKNFFAGGIGSVRGYESSSIGPRDTVTEESLGGNRRAIGSLEFLFPFPGSGNDRSLRLGWFVDAGQVWEKGQKLSFGDMRYSTGLSVAWTSPLGPLKFSIGQPFKRKPEDRIQRFQFQLGTSF</sequence>
<comment type="function">
    <text evidence="8">Part of the outer membrane protein assembly complex, which is involved in assembly and insertion of beta-barrel proteins into the outer membrane.</text>
</comment>
<dbReference type="InterPro" id="IPR034746">
    <property type="entry name" value="POTRA"/>
</dbReference>
<evidence type="ECO:0000256" key="4">
    <source>
        <dbReference type="ARBA" id="ARBA00022729"/>
    </source>
</evidence>
<keyword evidence="4 8" id="KW-0732">Signal</keyword>
<dbReference type="GO" id="GO:0051205">
    <property type="term" value="P:protein insertion into membrane"/>
    <property type="evidence" value="ECO:0007669"/>
    <property type="project" value="UniProtKB-UniRule"/>
</dbReference>
<dbReference type="InterPro" id="IPR023707">
    <property type="entry name" value="OM_assembly_BamA"/>
</dbReference>
<feature type="domain" description="POTRA" evidence="10">
    <location>
        <begin position="176"/>
        <end position="264"/>
    </location>
</feature>
<evidence type="ECO:0000313" key="11">
    <source>
        <dbReference type="EMBL" id="MBK6972888.1"/>
    </source>
</evidence>
<evidence type="ECO:0000256" key="3">
    <source>
        <dbReference type="ARBA" id="ARBA00022692"/>
    </source>
</evidence>
<dbReference type="Gene3D" id="3.10.20.310">
    <property type="entry name" value="membrane protein fhac"/>
    <property type="match status" value="5"/>
</dbReference>